<evidence type="ECO:0000313" key="1">
    <source>
        <dbReference type="EMBL" id="MPM81863.1"/>
    </source>
</evidence>
<dbReference type="InterPro" id="IPR035994">
    <property type="entry name" value="Nucleoside_phosphorylase_sf"/>
</dbReference>
<keyword evidence="1" id="KW-0328">Glycosyltransferase</keyword>
<gene>
    <name evidence="1" type="primary">deoD_25</name>
    <name evidence="1" type="ORF">SDC9_128920</name>
</gene>
<dbReference type="SUPFAM" id="SSF53167">
    <property type="entry name" value="Purine and uridine phosphorylases"/>
    <property type="match status" value="1"/>
</dbReference>
<proteinExistence type="predicted"/>
<reference evidence="1" key="1">
    <citation type="submission" date="2019-08" db="EMBL/GenBank/DDBJ databases">
        <authorList>
            <person name="Kucharzyk K."/>
            <person name="Murdoch R.W."/>
            <person name="Higgins S."/>
            <person name="Loffler F."/>
        </authorList>
    </citation>
    <scope>NUCLEOTIDE SEQUENCE</scope>
</reference>
<name>A0A645CYB4_9ZZZZ</name>
<dbReference type="AlphaFoldDB" id="A0A645CYB4"/>
<keyword evidence="1" id="KW-0808">Transferase</keyword>
<comment type="caution">
    <text evidence="1">The sequence shown here is derived from an EMBL/GenBank/DDBJ whole genome shotgun (WGS) entry which is preliminary data.</text>
</comment>
<dbReference type="GO" id="GO:0009116">
    <property type="term" value="P:nucleoside metabolic process"/>
    <property type="evidence" value="ECO:0007669"/>
    <property type="project" value="InterPro"/>
</dbReference>
<dbReference type="GO" id="GO:0004731">
    <property type="term" value="F:purine-nucleoside phosphorylase activity"/>
    <property type="evidence" value="ECO:0007669"/>
    <property type="project" value="UniProtKB-EC"/>
</dbReference>
<accession>A0A645CYB4</accession>
<dbReference type="EMBL" id="VSSQ01031094">
    <property type="protein sequence ID" value="MPM81863.1"/>
    <property type="molecule type" value="Genomic_DNA"/>
</dbReference>
<sequence length="36" mass="3995">MTVSDHLITGEETTAQERQTTFNEMIEVGLETAIAK</sequence>
<dbReference type="EC" id="2.4.2.1" evidence="1"/>
<protein>
    <submittedName>
        <fullName evidence="1">Purine nucleoside phosphorylase DeoD-type</fullName>
        <ecNumber evidence="1">2.4.2.1</ecNumber>
    </submittedName>
</protein>
<organism evidence="1">
    <name type="scientific">bioreactor metagenome</name>
    <dbReference type="NCBI Taxonomy" id="1076179"/>
    <lineage>
        <taxon>unclassified sequences</taxon>
        <taxon>metagenomes</taxon>
        <taxon>ecological metagenomes</taxon>
    </lineage>
</organism>